<dbReference type="Pfam" id="PF25816">
    <property type="entry name" value="RamC_N"/>
    <property type="match status" value="1"/>
</dbReference>
<dbReference type="Gene3D" id="1.10.510.10">
    <property type="entry name" value="Transferase(Phosphotransferase) domain 1"/>
    <property type="match status" value="1"/>
</dbReference>
<dbReference type="PROSITE" id="PS50011">
    <property type="entry name" value="PROTEIN_KINASE_DOM"/>
    <property type="match status" value="1"/>
</dbReference>
<dbReference type="GO" id="GO:0005524">
    <property type="term" value="F:ATP binding"/>
    <property type="evidence" value="ECO:0007669"/>
    <property type="project" value="InterPro"/>
</dbReference>
<dbReference type="Proteomes" id="UP000595859">
    <property type="component" value="Chromosome"/>
</dbReference>
<reference evidence="2 3" key="1">
    <citation type="submission" date="2020-12" db="EMBL/GenBank/DDBJ databases">
        <title>Whole genome sequencing and de novo assembly of Staphylococcus pseudintermedius: a novel pangenome approach to unravel pathogenesis of canine pyoderma.</title>
        <authorList>
            <person name="Ferrer L."/>
            <person name="Perez D."/>
            <person name="Fonticoba R."/>
            <person name="Vines J."/>
            <person name="Fabregas N."/>
            <person name="Madronero S."/>
            <person name="Meroni G."/>
            <person name="Martino P."/>
            <person name="Martinez S."/>
            <person name="Cusco A."/>
            <person name="Migura L."/>
            <person name="Francino O."/>
        </authorList>
    </citation>
    <scope>NUCLEOTIDE SEQUENCE [LARGE SCALE GENOMIC DNA]</scope>
    <source>
        <strain evidence="2 3">HSP080</strain>
    </source>
</reference>
<sequence length="424" mass="49911">MAYFNSLTNGVIRKKIYKLVGSINNLPSYGFKIHISSEPLTAQELLNIVEAYCIENELTYKYIFKKEDYYASLKKDFDRFSSGKFITIYPPTEFIFKKALYDLNELLGEKYKGPYILSDKQYSGSSTLYYRYGRMKEEAPYKITKNGKFYIDNNRSLYELPDWIEEPFPVVDNQESNYLLKTYKIEKCIHLSNTGGVYLGVNKNNEKYIIKEARPYVGYSANLKDDSVVYRKNEFNNFNNMSNLLNVPKTKESFFDSGHFFTVVEYINGYTLFDIFENNNLLNHYLPTKEKKEEFLFKLIEQVKCVHKINFYIGDISSVNIMYNKNDNKLYFIDLEYSGFGESTTYTENNTPGFKVKSDKLNVFEQDIQSLALTFASMFFKDREEVTSNTNLIKYHLRRVEKLGIITYKTYKTLLKMIFEPGFF</sequence>
<name>A0A7T7SVZ3_STAPS</name>
<evidence type="ECO:0000313" key="3">
    <source>
        <dbReference type="Proteomes" id="UP000595859"/>
    </source>
</evidence>
<dbReference type="EMBL" id="CP066884">
    <property type="protein sequence ID" value="QQM97380.1"/>
    <property type="molecule type" value="Genomic_DNA"/>
</dbReference>
<dbReference type="PANTHER" id="PTHR44167">
    <property type="entry name" value="OVARIAN-SPECIFIC SERINE/THREONINE-PROTEIN KINASE LOK-RELATED"/>
    <property type="match status" value="1"/>
</dbReference>
<dbReference type="SUPFAM" id="SSF56112">
    <property type="entry name" value="Protein kinase-like (PK-like)"/>
    <property type="match status" value="1"/>
</dbReference>
<dbReference type="RefSeq" id="WP_063284602.1">
    <property type="nucleotide sequence ID" value="NZ_BAAFJJ010000015.1"/>
</dbReference>
<dbReference type="SMART" id="SM00220">
    <property type="entry name" value="S_TKc"/>
    <property type="match status" value="1"/>
</dbReference>
<organism evidence="2 3">
    <name type="scientific">Staphylococcus pseudintermedius</name>
    <dbReference type="NCBI Taxonomy" id="283734"/>
    <lineage>
        <taxon>Bacteria</taxon>
        <taxon>Bacillati</taxon>
        <taxon>Bacillota</taxon>
        <taxon>Bacilli</taxon>
        <taxon>Bacillales</taxon>
        <taxon>Staphylococcaceae</taxon>
        <taxon>Staphylococcus</taxon>
        <taxon>Staphylococcus intermedius group</taxon>
    </lineage>
</organism>
<dbReference type="InterPro" id="IPR000719">
    <property type="entry name" value="Prot_kinase_dom"/>
</dbReference>
<accession>A0A7T7SVZ3</accession>
<evidence type="ECO:0000259" key="1">
    <source>
        <dbReference type="PROSITE" id="PS50011"/>
    </source>
</evidence>
<keyword evidence="2" id="KW-0723">Serine/threonine-protein kinase</keyword>
<feature type="domain" description="Protein kinase" evidence="1">
    <location>
        <begin position="183"/>
        <end position="424"/>
    </location>
</feature>
<dbReference type="AlphaFoldDB" id="A0A7T7SVZ3"/>
<keyword evidence="2" id="KW-0808">Transferase</keyword>
<dbReference type="InterPro" id="IPR057929">
    <property type="entry name" value="RamC_N"/>
</dbReference>
<dbReference type="GO" id="GO:0004674">
    <property type="term" value="F:protein serine/threonine kinase activity"/>
    <property type="evidence" value="ECO:0007669"/>
    <property type="project" value="UniProtKB-KW"/>
</dbReference>
<protein>
    <submittedName>
        <fullName evidence="2">Serine/threonine protein kinase</fullName>
    </submittedName>
</protein>
<keyword evidence="2" id="KW-0418">Kinase</keyword>
<dbReference type="PANTHER" id="PTHR44167:SF24">
    <property type="entry name" value="SERINE_THREONINE-PROTEIN KINASE CHK2"/>
    <property type="match status" value="1"/>
</dbReference>
<evidence type="ECO:0000313" key="2">
    <source>
        <dbReference type="EMBL" id="QQM97380.1"/>
    </source>
</evidence>
<gene>
    <name evidence="2" type="ORF">JGZ15_07570</name>
</gene>
<dbReference type="InterPro" id="IPR011009">
    <property type="entry name" value="Kinase-like_dom_sf"/>
</dbReference>
<proteinExistence type="predicted"/>